<dbReference type="Gene3D" id="3.30.420.40">
    <property type="match status" value="2"/>
</dbReference>
<sequence>MSHNKPFGGDSRKLVLAIDVGTTYSGVAFCVLDPGEVPKVFSVTRYPGQEGENKLRDTKIPTILYYTPEGTVGAAGAEAKSDESRFKEDDEDWVLAQWFKLHLRPNAMQLQGSLPPLPSNVTPFQMLADFLSYIYKCAKEFISDTHPVGRQILQSGGDVDFVLSHPNGWEGGQQSDIRRAAKVKQVFIIVSGMGWPQMAGQGLMIVDAGGGTVDLSTYKITNVSPVTAVESVAPACLLQGSTFVNGRAGKFLEKKLKSSRFDNPEDRQTMMEYFETGTKPTFRDPSKPCSIKFAGLRDTDEKVGIKRGILTLSGAEVASFFDPAVQEIQDAIKTQSANSSAPVSTILLVGGFASSSYLRTKLREWAENAGLTLFCPEGQSAKAVAEGALSSYLDHVVSARVAPFAYGTRCMTPFNPFNAGHKARMNDIVVDCAGSPCLRNYFATLLPKGTLVSEEKEYDHSFCRDSSDPVESISSDITCYRGAISSPEWTDREPELFSTVCTVQADVRHVPKVTRMGPRGLYYHQVFKVVLLFGLTELKAQLSWTENGEEKRSSAMIIYDKPTI</sequence>
<proteinExistence type="predicted"/>
<gene>
    <name evidence="1" type="ORF">FIBRA_03072</name>
</gene>
<dbReference type="EMBL" id="HE797013">
    <property type="protein sequence ID" value="CCM01024.1"/>
    <property type="molecule type" value="Genomic_DNA"/>
</dbReference>
<accession>J4H273</accession>
<reference evidence="1 2" key="1">
    <citation type="journal article" date="2012" name="Appl. Environ. Microbiol.">
        <title>Short-read sequencing for genomic analysis of the brown rot fungus Fibroporia radiculosa.</title>
        <authorList>
            <person name="Tang J.D."/>
            <person name="Perkins A.D."/>
            <person name="Sonstegard T.S."/>
            <person name="Schroeder S.G."/>
            <person name="Burgess S.C."/>
            <person name="Diehl S.V."/>
        </authorList>
    </citation>
    <scope>NUCLEOTIDE SEQUENCE [LARGE SCALE GENOMIC DNA]</scope>
    <source>
        <strain evidence="1 2">TFFH 294</strain>
    </source>
</reference>
<name>J4H273_9APHY</name>
<evidence type="ECO:0000313" key="1">
    <source>
        <dbReference type="EMBL" id="CCM01024.1"/>
    </source>
</evidence>
<dbReference type="AlphaFoldDB" id="J4H273"/>
<dbReference type="CDD" id="cd10170">
    <property type="entry name" value="ASKHA_NBD_HSP70"/>
    <property type="match status" value="1"/>
</dbReference>
<dbReference type="SUPFAM" id="SSF53067">
    <property type="entry name" value="Actin-like ATPase domain"/>
    <property type="match status" value="2"/>
</dbReference>
<protein>
    <submittedName>
        <fullName evidence="1">Uncharacterized protein</fullName>
    </submittedName>
</protein>
<organism evidence="1 2">
    <name type="scientific">Fibroporia radiculosa</name>
    <dbReference type="NCBI Taxonomy" id="599839"/>
    <lineage>
        <taxon>Eukaryota</taxon>
        <taxon>Fungi</taxon>
        <taxon>Dikarya</taxon>
        <taxon>Basidiomycota</taxon>
        <taxon>Agaricomycotina</taxon>
        <taxon>Agaricomycetes</taxon>
        <taxon>Polyporales</taxon>
        <taxon>Fibroporiaceae</taxon>
        <taxon>Fibroporia</taxon>
    </lineage>
</organism>
<dbReference type="HOGENOM" id="CLU_009958_4_2_1"/>
<dbReference type="InParanoid" id="J4H273"/>
<dbReference type="PANTHER" id="PTHR14187">
    <property type="entry name" value="ALPHA KINASE/ELONGATION FACTOR 2 KINASE"/>
    <property type="match status" value="1"/>
</dbReference>
<dbReference type="RefSeq" id="XP_012180307.1">
    <property type="nucleotide sequence ID" value="XM_012324917.1"/>
</dbReference>
<dbReference type="GeneID" id="24095935"/>
<dbReference type="STRING" id="599839.J4H273"/>
<keyword evidence="2" id="KW-1185">Reference proteome</keyword>
<dbReference type="PANTHER" id="PTHR14187:SF5">
    <property type="entry name" value="HEAT SHOCK 70 KDA PROTEIN 12A"/>
    <property type="match status" value="1"/>
</dbReference>
<dbReference type="OrthoDB" id="2963168at2759"/>
<dbReference type="InterPro" id="IPR043129">
    <property type="entry name" value="ATPase_NBD"/>
</dbReference>
<evidence type="ECO:0000313" key="2">
    <source>
        <dbReference type="Proteomes" id="UP000006352"/>
    </source>
</evidence>
<dbReference type="Proteomes" id="UP000006352">
    <property type="component" value="Unassembled WGS sequence"/>
</dbReference>